<keyword evidence="2" id="KW-1185">Reference proteome</keyword>
<evidence type="ECO:0000313" key="1">
    <source>
        <dbReference type="EMBL" id="ORV01236.1"/>
    </source>
</evidence>
<dbReference type="InterPro" id="IPR027948">
    <property type="entry name" value="DUF4436"/>
</dbReference>
<name>A0A1X1R8C3_MYCBE</name>
<gene>
    <name evidence="1" type="ORF">AWB93_07515</name>
</gene>
<dbReference type="STRING" id="56425.AWB93_07515"/>
<evidence type="ECO:0000313" key="2">
    <source>
        <dbReference type="Proteomes" id="UP000193990"/>
    </source>
</evidence>
<accession>A0A1X1R8C3</accession>
<dbReference type="EMBL" id="LQOK01000021">
    <property type="protein sequence ID" value="ORV01236.1"/>
    <property type="molecule type" value="Genomic_DNA"/>
</dbReference>
<protein>
    <submittedName>
        <fullName evidence="1">Uncharacterized protein</fullName>
    </submittedName>
</protein>
<dbReference type="Pfam" id="PF14494">
    <property type="entry name" value="DUF4436"/>
    <property type="match status" value="1"/>
</dbReference>
<dbReference type="AlphaFoldDB" id="A0A1X1R8C3"/>
<proteinExistence type="predicted"/>
<organism evidence="1 2">
    <name type="scientific">Mycobacterium bohemicum</name>
    <dbReference type="NCBI Taxonomy" id="56425"/>
    <lineage>
        <taxon>Bacteria</taxon>
        <taxon>Bacillati</taxon>
        <taxon>Actinomycetota</taxon>
        <taxon>Actinomycetes</taxon>
        <taxon>Mycobacteriales</taxon>
        <taxon>Mycobacteriaceae</taxon>
        <taxon>Mycobacterium</taxon>
    </lineage>
</organism>
<sequence length="74" mass="7900">MVAVATAPDLRKFQPPITTWYAAMLFAVVPLRNALPHAPPFGARVDVRVVLCRSGDEELQAPSNSHAVTAACEG</sequence>
<reference evidence="1 2" key="1">
    <citation type="submission" date="2016-01" db="EMBL/GenBank/DDBJ databases">
        <title>The new phylogeny of the genus Mycobacterium.</title>
        <authorList>
            <person name="Tarcisio F."/>
            <person name="Conor M."/>
            <person name="Antonella G."/>
            <person name="Elisabetta G."/>
            <person name="Giulia F.S."/>
            <person name="Sara T."/>
            <person name="Anna F."/>
            <person name="Clotilde B."/>
            <person name="Roberto B."/>
            <person name="Veronica D.S."/>
            <person name="Fabio R."/>
            <person name="Monica P."/>
            <person name="Olivier J."/>
            <person name="Enrico T."/>
            <person name="Nicola S."/>
        </authorList>
    </citation>
    <scope>NUCLEOTIDE SEQUENCE [LARGE SCALE GENOMIC DNA]</scope>
    <source>
        <strain evidence="1 2">DSM 44277</strain>
    </source>
</reference>
<dbReference type="Proteomes" id="UP000193990">
    <property type="component" value="Unassembled WGS sequence"/>
</dbReference>
<comment type="caution">
    <text evidence="1">The sequence shown here is derived from an EMBL/GenBank/DDBJ whole genome shotgun (WGS) entry which is preliminary data.</text>
</comment>